<reference evidence="1 2" key="1">
    <citation type="submission" date="2014-04" db="EMBL/GenBank/DDBJ databases">
        <title>The Genome Sequence of Thermoanaerobaculum aquaticum MP-01, The First Cultivated Group 23 Acidobacterium.</title>
        <authorList>
            <person name="Stamps B.W."/>
            <person name="Losey N.A."/>
            <person name="Lawson P.A."/>
            <person name="Stevenson B.S."/>
        </authorList>
    </citation>
    <scope>NUCLEOTIDE SEQUENCE [LARGE SCALE GENOMIC DNA]</scope>
    <source>
        <strain evidence="1 2">MP-01</strain>
    </source>
</reference>
<organism evidence="1 2">
    <name type="scientific">Thermoanaerobaculum aquaticum</name>
    <dbReference type="NCBI Taxonomy" id="1312852"/>
    <lineage>
        <taxon>Bacteria</taxon>
        <taxon>Pseudomonadati</taxon>
        <taxon>Acidobacteriota</taxon>
        <taxon>Thermoanaerobaculia</taxon>
        <taxon>Thermoanaerobaculales</taxon>
        <taxon>Thermoanaerobaculaceae</taxon>
        <taxon>Thermoanaerobaculum</taxon>
    </lineage>
</organism>
<evidence type="ECO:0000313" key="2">
    <source>
        <dbReference type="Proteomes" id="UP000027284"/>
    </source>
</evidence>
<comment type="caution">
    <text evidence="1">The sequence shown here is derived from an EMBL/GenBank/DDBJ whole genome shotgun (WGS) entry which is preliminary data.</text>
</comment>
<dbReference type="STRING" id="1312852.EG19_10620"/>
<dbReference type="Proteomes" id="UP000027284">
    <property type="component" value="Unassembled WGS sequence"/>
</dbReference>
<keyword evidence="2" id="KW-1185">Reference proteome</keyword>
<protein>
    <submittedName>
        <fullName evidence="1">Uncharacterized protein</fullName>
    </submittedName>
</protein>
<gene>
    <name evidence="1" type="ORF">EG19_10620</name>
</gene>
<dbReference type="EMBL" id="JMFG01000006">
    <property type="protein sequence ID" value="KDA54606.1"/>
    <property type="molecule type" value="Genomic_DNA"/>
</dbReference>
<proteinExistence type="predicted"/>
<name>A0A062Y2G0_9BACT</name>
<sequence length="619" mass="67161">MRAKGVEGKGRVHRKGFKTNGLHWRVTGSERFVLAGALAKWRRAIAGVVPLEPACGEMLEARLGSGRDVEPKDIKEVRMKRAWWVLVLSLLTVPVLSQEPFHEQVAVTAVSTVIRWENRTAGGPPRPEQLEVLFKGQAVPVLAVEPILPQLPTPVGVSSEPASAPVPPTTALPAQERRGVLVLLVRDLCSPRNRDASVAKLRAYAEELTRVGPVLVAASPGSDEGAKLCEDSECLRKELNDLSRIFVVNWQIKLRKEAQSFSSVGFDSQLVSMLSGGEEIARVRGALKALRNSLLQYSGGKRLVLLVWDGFDLNLQGPYGSLGQSKQSSGRDQTKTEGPTSVGLLDANFLAEVQELAAVTANLGVPVVSLNPGYMEAYSPVWSAQFRRPAVSPEVFGRGSVAVGELLVVAAHEPMQYLADETGGAVIPPRESLGEGLKRLENTYLLWFQVPMAPDGRTYDLEVRVKEPGLKVWGPKRITLGSPGGQAVARAREAVMRGSLAEGELAPKVSLEVQKVEGKSRLGRLEVRTDLGAVRQVLEKVSRARLRVTVAVHLRKGEPFVHQEEFEQAVGEESEGTVWTYEAPIKLPKEAERLAVVIEELRTGTWGAAVVDLGAEGAP</sequence>
<accession>A0A062Y2G0</accession>
<evidence type="ECO:0000313" key="1">
    <source>
        <dbReference type="EMBL" id="KDA54606.1"/>
    </source>
</evidence>
<dbReference type="AlphaFoldDB" id="A0A062Y2G0"/>